<proteinExistence type="predicted"/>
<feature type="compositionally biased region" description="Low complexity" evidence="1">
    <location>
        <begin position="150"/>
        <end position="160"/>
    </location>
</feature>
<dbReference type="Proteomes" id="UP000485058">
    <property type="component" value="Unassembled WGS sequence"/>
</dbReference>
<dbReference type="AlphaFoldDB" id="A0A699Z6R9"/>
<feature type="region of interest" description="Disordered" evidence="1">
    <location>
        <begin position="95"/>
        <end position="160"/>
    </location>
</feature>
<comment type="caution">
    <text evidence="2">The sequence shown here is derived from an EMBL/GenBank/DDBJ whole genome shotgun (WGS) entry which is preliminary data.</text>
</comment>
<evidence type="ECO:0000313" key="3">
    <source>
        <dbReference type="Proteomes" id="UP000485058"/>
    </source>
</evidence>
<evidence type="ECO:0000256" key="1">
    <source>
        <dbReference type="SAM" id="MobiDB-lite"/>
    </source>
</evidence>
<keyword evidence="3" id="KW-1185">Reference proteome</keyword>
<protein>
    <submittedName>
        <fullName evidence="2">Uncharacterized protein</fullName>
    </submittedName>
</protein>
<organism evidence="2 3">
    <name type="scientific">Haematococcus lacustris</name>
    <name type="common">Green alga</name>
    <name type="synonym">Haematococcus pluvialis</name>
    <dbReference type="NCBI Taxonomy" id="44745"/>
    <lineage>
        <taxon>Eukaryota</taxon>
        <taxon>Viridiplantae</taxon>
        <taxon>Chlorophyta</taxon>
        <taxon>core chlorophytes</taxon>
        <taxon>Chlorophyceae</taxon>
        <taxon>CS clade</taxon>
        <taxon>Chlamydomonadales</taxon>
        <taxon>Haematococcaceae</taxon>
        <taxon>Haematococcus</taxon>
    </lineage>
</organism>
<feature type="compositionally biased region" description="Low complexity" evidence="1">
    <location>
        <begin position="95"/>
        <end position="109"/>
    </location>
</feature>
<dbReference type="EMBL" id="BLLF01001277">
    <property type="protein sequence ID" value="GFH18283.1"/>
    <property type="molecule type" value="Genomic_DNA"/>
</dbReference>
<gene>
    <name evidence="2" type="ORF">HaLaN_15057</name>
</gene>
<reference evidence="2 3" key="1">
    <citation type="submission" date="2020-02" db="EMBL/GenBank/DDBJ databases">
        <title>Draft genome sequence of Haematococcus lacustris strain NIES-144.</title>
        <authorList>
            <person name="Morimoto D."/>
            <person name="Nakagawa S."/>
            <person name="Yoshida T."/>
            <person name="Sawayama S."/>
        </authorList>
    </citation>
    <scope>NUCLEOTIDE SEQUENCE [LARGE SCALE GENOMIC DNA]</scope>
    <source>
        <strain evidence="2 3">NIES-144</strain>
    </source>
</reference>
<evidence type="ECO:0000313" key="2">
    <source>
        <dbReference type="EMBL" id="GFH18283.1"/>
    </source>
</evidence>
<name>A0A699Z6R9_HAELA</name>
<feature type="compositionally biased region" description="Polar residues" evidence="1">
    <location>
        <begin position="128"/>
        <end position="139"/>
    </location>
</feature>
<sequence>MLLGANLVLVVRRARKGCCSPLSQAVGEWLERQWGRGGGWGMCGCSLVRWWVVLSIRVLEHYPGEEQARRMQMAEKRRREEAAVASIAASLTLHTAHAASGSRPKAAPAAPHPSPVPQTEAQPAQPEVVSNGTVATTIARQEKGARSSRARTAGGRPSES</sequence>
<accession>A0A699Z6R9</accession>